<gene>
    <name evidence="9" type="ORF">POCULU_LOCUS6148</name>
</gene>
<dbReference type="GO" id="GO:0005737">
    <property type="term" value="C:cytoplasm"/>
    <property type="evidence" value="ECO:0007669"/>
    <property type="project" value="TreeGrafter"/>
</dbReference>
<evidence type="ECO:0000256" key="2">
    <source>
        <dbReference type="ARBA" id="ARBA00022771"/>
    </source>
</evidence>
<dbReference type="SMART" id="SM00184">
    <property type="entry name" value="RING"/>
    <property type="match status" value="1"/>
</dbReference>
<accession>A0A9N9BSB3</accession>
<dbReference type="Pfam" id="PF13920">
    <property type="entry name" value="zf-C3HC4_3"/>
    <property type="match status" value="1"/>
</dbReference>
<dbReference type="SUPFAM" id="SSF57850">
    <property type="entry name" value="RING/U-box"/>
    <property type="match status" value="1"/>
</dbReference>
<dbReference type="PANTHER" id="PTHR13363:SF6">
    <property type="entry name" value="RING FINGER AND SPRY DOMAIN-CONTAINING PROTEIN 1"/>
    <property type="match status" value="1"/>
</dbReference>
<dbReference type="GO" id="GO:0008270">
    <property type="term" value="F:zinc ion binding"/>
    <property type="evidence" value="ECO:0007669"/>
    <property type="project" value="UniProtKB-KW"/>
</dbReference>
<proteinExistence type="predicted"/>
<keyword evidence="3" id="KW-0862">Zinc</keyword>
<dbReference type="GO" id="GO:0004842">
    <property type="term" value="F:ubiquitin-protein transferase activity"/>
    <property type="evidence" value="ECO:0007669"/>
    <property type="project" value="InterPro"/>
</dbReference>
<keyword evidence="5" id="KW-0175">Coiled coil</keyword>
<dbReference type="InterPro" id="IPR045129">
    <property type="entry name" value="RNF123/RKP/RSPRY1"/>
</dbReference>
<dbReference type="InterPro" id="IPR043136">
    <property type="entry name" value="B30.2/SPRY_sf"/>
</dbReference>
<dbReference type="PROSITE" id="PS50188">
    <property type="entry name" value="B302_SPRY"/>
    <property type="match status" value="1"/>
</dbReference>
<keyword evidence="2 4" id="KW-0863">Zinc-finger</keyword>
<dbReference type="AlphaFoldDB" id="A0A9N9BSB3"/>
<evidence type="ECO:0000313" key="10">
    <source>
        <dbReference type="Proteomes" id="UP000789572"/>
    </source>
</evidence>
<evidence type="ECO:0000259" key="8">
    <source>
        <dbReference type="PROSITE" id="PS50188"/>
    </source>
</evidence>
<comment type="caution">
    <text evidence="9">The sequence shown here is derived from an EMBL/GenBank/DDBJ whole genome shotgun (WGS) entry which is preliminary data.</text>
</comment>
<feature type="compositionally biased region" description="Low complexity" evidence="6">
    <location>
        <begin position="683"/>
        <end position="697"/>
    </location>
</feature>
<dbReference type="InterPro" id="IPR013320">
    <property type="entry name" value="ConA-like_dom_sf"/>
</dbReference>
<feature type="domain" description="RING-type" evidence="7">
    <location>
        <begin position="624"/>
        <end position="659"/>
    </location>
</feature>
<dbReference type="EMBL" id="CAJVPJ010001073">
    <property type="protein sequence ID" value="CAG8574163.1"/>
    <property type="molecule type" value="Genomic_DNA"/>
</dbReference>
<dbReference type="SUPFAM" id="SSF49899">
    <property type="entry name" value="Concanavalin A-like lectins/glucanases"/>
    <property type="match status" value="1"/>
</dbReference>
<evidence type="ECO:0000256" key="3">
    <source>
        <dbReference type="ARBA" id="ARBA00022833"/>
    </source>
</evidence>
<keyword evidence="10" id="KW-1185">Reference proteome</keyword>
<dbReference type="SMART" id="SM00449">
    <property type="entry name" value="SPRY"/>
    <property type="match status" value="1"/>
</dbReference>
<evidence type="ECO:0000256" key="1">
    <source>
        <dbReference type="ARBA" id="ARBA00022723"/>
    </source>
</evidence>
<dbReference type="Proteomes" id="UP000789572">
    <property type="component" value="Unassembled WGS sequence"/>
</dbReference>
<organism evidence="9 10">
    <name type="scientific">Paraglomus occultum</name>
    <dbReference type="NCBI Taxonomy" id="144539"/>
    <lineage>
        <taxon>Eukaryota</taxon>
        <taxon>Fungi</taxon>
        <taxon>Fungi incertae sedis</taxon>
        <taxon>Mucoromycota</taxon>
        <taxon>Glomeromycotina</taxon>
        <taxon>Glomeromycetes</taxon>
        <taxon>Paraglomerales</taxon>
        <taxon>Paraglomeraceae</taxon>
        <taxon>Paraglomus</taxon>
    </lineage>
</organism>
<feature type="coiled-coil region" evidence="5">
    <location>
        <begin position="8"/>
        <end position="66"/>
    </location>
</feature>
<sequence length="728" mass="81512">MVNTQSKVDTLEEQNSKLIPEIAELRKENAKLKQLIEENEKRDVRVEELEQKKIELETRLAILEQGKEEKSISIAEQWLFKSTEDVSHSPVKSSDTLKQIVLQCDNTPVSDITDDTSEQAVLQNKDAPESDVSNNVSNSDEYTYQSRVSDSSLNIPPICAKSKSKTYIRSAWKNLNSLSELDELAEALDALISMSHEENEFIELITVIVDVLSEAPMASAFLCHIIDSAALPSKETSHKITTRLLQKLKPGGIYRTKPKKRTRVNAAIIWSVLAEKLAGEISLSLFTDNVCNTLLDYLQSDLDFSVRLFALIALEKFAMTGQNKNKIITSGRDMQKTLQNIAEELHLGESSADDMNRRRQLKFCVEWAMKNTFDYGKQVACDYDDGPPNLDINVVLNPLDATAHWKISPNGLEIRNDNSTFESIRATINVTAGKWFYEVTILTNGIMQIGYATKLCMFGPEEGTGVGDDQYGFAYDGCRNVLWANGVSQEYGGKESWKPGDVIGVYIDVSLSCVRFFLNGKDLGVNYPLTLNHFRRLAENGLYPTLSFTSYQQAVVNFGAKKFRYPPSSLSYETLNSVGRLSSELRDSIQKRIWRASRYRSMSLDNDWKQQLEAADEENFDAQCSICFAMPREIVLSPCNHDGFCAECAKMMHSCPFCRTPISFRRPMTSDQTELPRTPTKLSMSSTSGSSSLSSPSTAIVLPPTPPHSRPASSITSWEPDTLHGLDS</sequence>
<reference evidence="9" key="1">
    <citation type="submission" date="2021-06" db="EMBL/GenBank/DDBJ databases">
        <authorList>
            <person name="Kallberg Y."/>
            <person name="Tangrot J."/>
            <person name="Rosling A."/>
        </authorList>
    </citation>
    <scope>NUCLEOTIDE SEQUENCE</scope>
    <source>
        <strain evidence="9">IA702</strain>
    </source>
</reference>
<dbReference type="PROSITE" id="PS50089">
    <property type="entry name" value="ZF_RING_2"/>
    <property type="match status" value="1"/>
</dbReference>
<dbReference type="InterPro" id="IPR001841">
    <property type="entry name" value="Znf_RING"/>
</dbReference>
<dbReference type="Gene3D" id="3.30.40.10">
    <property type="entry name" value="Zinc/RING finger domain, C3HC4 (zinc finger)"/>
    <property type="match status" value="1"/>
</dbReference>
<dbReference type="PANTHER" id="PTHR13363">
    <property type="entry name" value="RING FINGER AND SRY DOMAIN-CONTAINING"/>
    <property type="match status" value="1"/>
</dbReference>
<evidence type="ECO:0000256" key="5">
    <source>
        <dbReference type="SAM" id="Coils"/>
    </source>
</evidence>
<evidence type="ECO:0000259" key="7">
    <source>
        <dbReference type="PROSITE" id="PS50089"/>
    </source>
</evidence>
<name>A0A9N9BSB3_9GLOM</name>
<evidence type="ECO:0000256" key="4">
    <source>
        <dbReference type="PROSITE-ProRule" id="PRU00175"/>
    </source>
</evidence>
<evidence type="ECO:0000256" key="6">
    <source>
        <dbReference type="SAM" id="MobiDB-lite"/>
    </source>
</evidence>
<dbReference type="InterPro" id="IPR016024">
    <property type="entry name" value="ARM-type_fold"/>
</dbReference>
<dbReference type="OrthoDB" id="2967263at2759"/>
<feature type="region of interest" description="Disordered" evidence="6">
    <location>
        <begin position="668"/>
        <end position="728"/>
    </location>
</feature>
<keyword evidence="1" id="KW-0479">Metal-binding</keyword>
<evidence type="ECO:0000313" key="9">
    <source>
        <dbReference type="EMBL" id="CAG8574163.1"/>
    </source>
</evidence>
<dbReference type="SUPFAM" id="SSF48371">
    <property type="entry name" value="ARM repeat"/>
    <property type="match status" value="1"/>
</dbReference>
<feature type="domain" description="B30.2/SPRY" evidence="8">
    <location>
        <begin position="374"/>
        <end position="563"/>
    </location>
</feature>
<dbReference type="InterPro" id="IPR001870">
    <property type="entry name" value="B30.2/SPRY"/>
</dbReference>
<dbReference type="Gene3D" id="2.60.120.920">
    <property type="match status" value="1"/>
</dbReference>
<dbReference type="GO" id="GO:0051603">
    <property type="term" value="P:proteolysis involved in protein catabolic process"/>
    <property type="evidence" value="ECO:0007669"/>
    <property type="project" value="TreeGrafter"/>
</dbReference>
<dbReference type="Pfam" id="PF00622">
    <property type="entry name" value="SPRY"/>
    <property type="match status" value="1"/>
</dbReference>
<dbReference type="InterPro" id="IPR013083">
    <property type="entry name" value="Znf_RING/FYVE/PHD"/>
</dbReference>
<protein>
    <submittedName>
        <fullName evidence="9">2876_t:CDS:1</fullName>
    </submittedName>
</protein>
<dbReference type="InterPro" id="IPR003877">
    <property type="entry name" value="SPRY_dom"/>
</dbReference>